<protein>
    <submittedName>
        <fullName evidence="3">Polyisoprenoid-binding protein YceI</fullName>
    </submittedName>
</protein>
<feature type="chain" id="PRO_5013223755" evidence="1">
    <location>
        <begin position="21"/>
        <end position="183"/>
    </location>
</feature>
<dbReference type="EMBL" id="FRBT01000012">
    <property type="protein sequence ID" value="SHM88484.1"/>
    <property type="molecule type" value="Genomic_DNA"/>
</dbReference>
<dbReference type="Gene3D" id="2.40.128.110">
    <property type="entry name" value="Lipid/polyisoprenoid-binding, YceI-like"/>
    <property type="match status" value="1"/>
</dbReference>
<evidence type="ECO:0000256" key="1">
    <source>
        <dbReference type="SAM" id="SignalP"/>
    </source>
</evidence>
<dbReference type="PANTHER" id="PTHR34406">
    <property type="entry name" value="PROTEIN YCEI"/>
    <property type="match status" value="1"/>
</dbReference>
<gene>
    <name evidence="3" type="ORF">SAMN05444484_11225</name>
</gene>
<evidence type="ECO:0000313" key="3">
    <source>
        <dbReference type="EMBL" id="SHM88484.1"/>
    </source>
</evidence>
<dbReference type="PANTHER" id="PTHR34406:SF1">
    <property type="entry name" value="PROTEIN YCEI"/>
    <property type="match status" value="1"/>
</dbReference>
<dbReference type="STRING" id="946677.SAMN05444484_11225"/>
<dbReference type="RefSeq" id="WP_073075486.1">
    <property type="nucleotide sequence ID" value="NZ_FRBT01000012.1"/>
</dbReference>
<reference evidence="4" key="1">
    <citation type="submission" date="2016-11" db="EMBL/GenBank/DDBJ databases">
        <authorList>
            <person name="Varghese N."/>
            <person name="Submissions S."/>
        </authorList>
    </citation>
    <scope>NUCLEOTIDE SEQUENCE [LARGE SCALE GENOMIC DNA]</scope>
    <source>
        <strain evidence="4">DSM 24724</strain>
    </source>
</reference>
<dbReference type="SUPFAM" id="SSF101874">
    <property type="entry name" value="YceI-like"/>
    <property type="match status" value="1"/>
</dbReference>
<evidence type="ECO:0000313" key="4">
    <source>
        <dbReference type="Proteomes" id="UP000184028"/>
    </source>
</evidence>
<keyword evidence="4" id="KW-1185">Reference proteome</keyword>
<feature type="signal peptide" evidence="1">
    <location>
        <begin position="1"/>
        <end position="20"/>
    </location>
</feature>
<keyword evidence="1" id="KW-0732">Signal</keyword>
<proteinExistence type="predicted"/>
<feature type="domain" description="Lipid/polyisoprenoid-binding YceI-like" evidence="2">
    <location>
        <begin position="44"/>
        <end position="179"/>
    </location>
</feature>
<organism evidence="3 4">
    <name type="scientific">Flavobacterium chilense</name>
    <dbReference type="NCBI Taxonomy" id="946677"/>
    <lineage>
        <taxon>Bacteria</taxon>
        <taxon>Pseudomonadati</taxon>
        <taxon>Bacteroidota</taxon>
        <taxon>Flavobacteriia</taxon>
        <taxon>Flavobacteriales</taxon>
        <taxon>Flavobacteriaceae</taxon>
        <taxon>Flavobacterium</taxon>
    </lineage>
</organism>
<dbReference type="InterPro" id="IPR007372">
    <property type="entry name" value="Lipid/polyisoprenoid-bd_YceI"/>
</dbReference>
<dbReference type="Pfam" id="PF04264">
    <property type="entry name" value="YceI"/>
    <property type="match status" value="1"/>
</dbReference>
<evidence type="ECO:0000259" key="2">
    <source>
        <dbReference type="Pfam" id="PF04264"/>
    </source>
</evidence>
<dbReference type="Proteomes" id="UP000184028">
    <property type="component" value="Unassembled WGS sequence"/>
</dbReference>
<dbReference type="InterPro" id="IPR036761">
    <property type="entry name" value="TTHA0802/YceI-like_sf"/>
</dbReference>
<sequence length="183" mass="20447">MKKSFLTIVSLVAISLTAVAQKQVSSKTQIKFFSTTPAEDIEAFNVKSTSTFDPKTGELVFSIPMQSFEFSKSLMQEHYNSKNFLDTKKYPRAKLKGKVNISDIDLKKNDMYEIDVAGELTIKDITNTFYEKAVISVVNGKVAISSKFNIKLEDYGIVFLKGKPSTNISKSVAITVQSEYINN</sequence>
<name>A0A1M7MDQ6_9FLAO</name>
<dbReference type="AlphaFoldDB" id="A0A1M7MDQ6"/>
<accession>A0A1M7MDQ6</accession>